<dbReference type="Gene3D" id="1.20.120.530">
    <property type="entry name" value="GntR ligand-binding domain-like"/>
    <property type="match status" value="1"/>
</dbReference>
<dbReference type="PROSITE" id="PS50949">
    <property type="entry name" value="HTH_GNTR"/>
    <property type="match status" value="1"/>
</dbReference>
<organism evidence="5 6">
    <name type="scientific">Bordetella trematum</name>
    <dbReference type="NCBI Taxonomy" id="123899"/>
    <lineage>
        <taxon>Bacteria</taxon>
        <taxon>Pseudomonadati</taxon>
        <taxon>Pseudomonadota</taxon>
        <taxon>Betaproteobacteria</taxon>
        <taxon>Burkholderiales</taxon>
        <taxon>Alcaligenaceae</taxon>
        <taxon>Bordetella</taxon>
    </lineage>
</organism>
<dbReference type="GO" id="GO:0003700">
    <property type="term" value="F:DNA-binding transcription factor activity"/>
    <property type="evidence" value="ECO:0007669"/>
    <property type="project" value="InterPro"/>
</dbReference>
<dbReference type="OrthoDB" id="9799812at2"/>
<keyword evidence="6" id="KW-1185">Reference proteome</keyword>
<dbReference type="SMART" id="SM00895">
    <property type="entry name" value="FCD"/>
    <property type="match status" value="1"/>
</dbReference>
<accession>A0A157SMU2</accession>
<dbReference type="SMART" id="SM00345">
    <property type="entry name" value="HTH_GNTR"/>
    <property type="match status" value="1"/>
</dbReference>
<dbReference type="eggNOG" id="COG1802">
    <property type="taxonomic scope" value="Bacteria"/>
</dbReference>
<dbReference type="Pfam" id="PF07729">
    <property type="entry name" value="FCD"/>
    <property type="match status" value="1"/>
</dbReference>
<evidence type="ECO:0000256" key="3">
    <source>
        <dbReference type="ARBA" id="ARBA00023163"/>
    </source>
</evidence>
<protein>
    <submittedName>
        <fullName evidence="5">GntR family transcriptional regulator</fullName>
    </submittedName>
</protein>
<dbReference type="STRING" id="123899.SAMEA3906487_02914"/>
<dbReference type="GeneID" id="56589834"/>
<dbReference type="InterPro" id="IPR008920">
    <property type="entry name" value="TF_FadR/GntR_C"/>
</dbReference>
<evidence type="ECO:0000313" key="5">
    <source>
        <dbReference type="EMBL" id="SAI71788.1"/>
    </source>
</evidence>
<keyword evidence="3" id="KW-0804">Transcription</keyword>
<reference evidence="5 6" key="1">
    <citation type="submission" date="2016-04" db="EMBL/GenBank/DDBJ databases">
        <authorList>
            <consortium name="Pathogen Informatics"/>
        </authorList>
    </citation>
    <scope>NUCLEOTIDE SEQUENCE [LARGE SCALE GENOMIC DNA]</scope>
    <source>
        <strain evidence="5 6">H044680328</strain>
    </source>
</reference>
<dbReference type="InterPro" id="IPR036390">
    <property type="entry name" value="WH_DNA-bd_sf"/>
</dbReference>
<sequence>MTDDRSPRAPLFTTTIVDELRNMIYSGELAPGTRLNEAALATRMGTSRGPIREAIRMLAGKGLVTPVAHRGMFVRQISMRDMLESYDLRALLFSFAARRATEFLTPERLPVLEQLHADMEQACRDNESGRYYELNLRFHALILEYSNNRHAAQVYEAQTNELHLFRRRFFNYANKMQRSNEEHRAILDAIVAGDGARAAELAEQHVLAGKQRLLDSVDDIDFK</sequence>
<dbReference type="PANTHER" id="PTHR43537:SF49">
    <property type="entry name" value="TRANSCRIPTIONAL REGULATORY PROTEIN"/>
    <property type="match status" value="1"/>
</dbReference>
<name>A0A157SMU2_9BORD</name>
<dbReference type="RefSeq" id="WP_025517320.1">
    <property type="nucleotide sequence ID" value="NZ_CP016340.1"/>
</dbReference>
<evidence type="ECO:0000256" key="2">
    <source>
        <dbReference type="ARBA" id="ARBA00023125"/>
    </source>
</evidence>
<dbReference type="EMBL" id="LT546645">
    <property type="protein sequence ID" value="SAI71788.1"/>
    <property type="molecule type" value="Genomic_DNA"/>
</dbReference>
<keyword evidence="2" id="KW-0238">DNA-binding</keyword>
<dbReference type="GO" id="GO:0003677">
    <property type="term" value="F:DNA binding"/>
    <property type="evidence" value="ECO:0007669"/>
    <property type="project" value="UniProtKB-KW"/>
</dbReference>
<dbReference type="Gene3D" id="1.10.10.10">
    <property type="entry name" value="Winged helix-like DNA-binding domain superfamily/Winged helix DNA-binding domain"/>
    <property type="match status" value="1"/>
</dbReference>
<evidence type="ECO:0000259" key="4">
    <source>
        <dbReference type="PROSITE" id="PS50949"/>
    </source>
</evidence>
<keyword evidence="1" id="KW-0805">Transcription regulation</keyword>
<dbReference type="Pfam" id="PF00392">
    <property type="entry name" value="GntR"/>
    <property type="match status" value="1"/>
</dbReference>
<dbReference type="SUPFAM" id="SSF46785">
    <property type="entry name" value="Winged helix' DNA-binding domain"/>
    <property type="match status" value="1"/>
</dbReference>
<dbReference type="InterPro" id="IPR036388">
    <property type="entry name" value="WH-like_DNA-bd_sf"/>
</dbReference>
<dbReference type="PATRIC" id="fig|123899.6.peg.2904"/>
<dbReference type="CDD" id="cd07377">
    <property type="entry name" value="WHTH_GntR"/>
    <property type="match status" value="1"/>
</dbReference>
<proteinExistence type="predicted"/>
<evidence type="ECO:0000256" key="1">
    <source>
        <dbReference type="ARBA" id="ARBA00023015"/>
    </source>
</evidence>
<gene>
    <name evidence="5" type="primary">ydfH_5</name>
    <name evidence="5" type="ORF">SAMEA3906487_02914</name>
</gene>
<dbReference type="AlphaFoldDB" id="A0A157SMU2"/>
<dbReference type="KEGG" id="btrm:SAMEA390648702914"/>
<feature type="domain" description="HTH gntR-type" evidence="4">
    <location>
        <begin position="10"/>
        <end position="77"/>
    </location>
</feature>
<dbReference type="Proteomes" id="UP000076825">
    <property type="component" value="Chromosome 1"/>
</dbReference>
<dbReference type="SUPFAM" id="SSF48008">
    <property type="entry name" value="GntR ligand-binding domain-like"/>
    <property type="match status" value="1"/>
</dbReference>
<evidence type="ECO:0000313" key="6">
    <source>
        <dbReference type="Proteomes" id="UP000076825"/>
    </source>
</evidence>
<dbReference type="InterPro" id="IPR000524">
    <property type="entry name" value="Tscrpt_reg_HTH_GntR"/>
</dbReference>
<dbReference type="InterPro" id="IPR011711">
    <property type="entry name" value="GntR_C"/>
</dbReference>
<dbReference type="PANTHER" id="PTHR43537">
    <property type="entry name" value="TRANSCRIPTIONAL REGULATOR, GNTR FAMILY"/>
    <property type="match status" value="1"/>
</dbReference>